<gene>
    <name evidence="2" type="ORF">QVN30_07970</name>
</gene>
<dbReference type="Gene3D" id="1.10.260.40">
    <property type="entry name" value="lambda repressor-like DNA-binding domains"/>
    <property type="match status" value="1"/>
</dbReference>
<dbReference type="InterPro" id="IPR010982">
    <property type="entry name" value="Lambda_DNA-bd_dom_sf"/>
</dbReference>
<dbReference type="PROSITE" id="PS50943">
    <property type="entry name" value="HTH_CROC1"/>
    <property type="match status" value="1"/>
</dbReference>
<proteinExistence type="predicted"/>
<reference evidence="2" key="1">
    <citation type="submission" date="2023-06" db="EMBL/GenBank/DDBJ databases">
        <authorList>
            <person name="Zeman M."/>
            <person name="Kubasova T."/>
            <person name="Jahodarova E."/>
            <person name="Nykrynova M."/>
            <person name="Rychlik I."/>
        </authorList>
    </citation>
    <scope>NUCLEOTIDE SEQUENCE</scope>
    <source>
        <strain evidence="2">176_SSukc20</strain>
    </source>
</reference>
<reference evidence="2" key="2">
    <citation type="submission" date="2024-05" db="EMBL/GenBank/DDBJ databases">
        <title>Identification and characterization of horizontal gene transfer across gut microbiota members of farm animals based on homology search.</title>
        <authorList>
            <person name="Schwarzerova J."/>
            <person name="Nykrynova M."/>
            <person name="Jureckova K."/>
            <person name="Cejkova D."/>
            <person name="Rychlik I."/>
        </authorList>
    </citation>
    <scope>NUCLEOTIDE SEQUENCE</scope>
    <source>
        <strain evidence="2">176_SSukc20</strain>
    </source>
</reference>
<comment type="caution">
    <text evidence="2">The sequence shown here is derived from an EMBL/GenBank/DDBJ whole genome shotgun (WGS) entry which is preliminary data.</text>
</comment>
<dbReference type="RefSeq" id="WP_289820901.1">
    <property type="nucleotide sequence ID" value="NZ_JAUEIM010000020.1"/>
</dbReference>
<sequence length="126" mass="13924">MNLQLMRLRKAAGYANRDDFADALGVNRATFKAWETGRTRLKLEDACDIADLLHCTLDELAGRDFQPAAYSDPRQQSLNHCYSLLDERSKDDLAGIASTFTADASRLAVKSGQDTGDEAETVRRAV</sequence>
<dbReference type="EMBL" id="JAUEIQ010000007">
    <property type="protein sequence ID" value="MDN0064243.1"/>
    <property type="molecule type" value="Genomic_DNA"/>
</dbReference>
<dbReference type="SMART" id="SM00530">
    <property type="entry name" value="HTH_XRE"/>
    <property type="match status" value="1"/>
</dbReference>
<evidence type="ECO:0000313" key="3">
    <source>
        <dbReference type="Proteomes" id="UP001168435"/>
    </source>
</evidence>
<accession>A0ABT7XFZ3</accession>
<feature type="domain" description="HTH cro/C1-type" evidence="1">
    <location>
        <begin position="19"/>
        <end position="60"/>
    </location>
</feature>
<evidence type="ECO:0000259" key="1">
    <source>
        <dbReference type="PROSITE" id="PS50943"/>
    </source>
</evidence>
<dbReference type="Pfam" id="PF13560">
    <property type="entry name" value="HTH_31"/>
    <property type="match status" value="1"/>
</dbReference>
<evidence type="ECO:0000313" key="2">
    <source>
        <dbReference type="EMBL" id="MDN0064243.1"/>
    </source>
</evidence>
<keyword evidence="3" id="KW-1185">Reference proteome</keyword>
<protein>
    <submittedName>
        <fullName evidence="2">Helix-turn-helix transcriptional regulator</fullName>
    </submittedName>
</protein>
<name>A0ABT7XFZ3_9ACTN</name>
<dbReference type="CDD" id="cd00093">
    <property type="entry name" value="HTH_XRE"/>
    <property type="match status" value="1"/>
</dbReference>
<organism evidence="2 3">
    <name type="scientific">Collinsella ihumii</name>
    <dbReference type="NCBI Taxonomy" id="1720204"/>
    <lineage>
        <taxon>Bacteria</taxon>
        <taxon>Bacillati</taxon>
        <taxon>Actinomycetota</taxon>
        <taxon>Coriobacteriia</taxon>
        <taxon>Coriobacteriales</taxon>
        <taxon>Coriobacteriaceae</taxon>
        <taxon>Collinsella</taxon>
    </lineage>
</organism>
<dbReference type="InterPro" id="IPR001387">
    <property type="entry name" value="Cro/C1-type_HTH"/>
</dbReference>
<dbReference type="Proteomes" id="UP001168435">
    <property type="component" value="Unassembled WGS sequence"/>
</dbReference>
<dbReference type="SUPFAM" id="SSF47413">
    <property type="entry name" value="lambda repressor-like DNA-binding domains"/>
    <property type="match status" value="1"/>
</dbReference>